<sequence>MRWGAYSLWGICTLVAPVLLDHILQRKKNPETKHRPAPQATYGSHAKREGLERGKRPRLG</sequence>
<feature type="transmembrane region" description="Helical" evidence="2">
    <location>
        <begin position="6"/>
        <end position="24"/>
    </location>
</feature>
<keyword evidence="2" id="KW-1133">Transmembrane helix</keyword>
<keyword evidence="2" id="KW-0472">Membrane</keyword>
<dbReference type="AlphaFoldDB" id="A0A165UYB8"/>
<reference evidence="3 4" key="1">
    <citation type="journal article" date="2016" name="Mol. Biol. Evol.">
        <title>Comparative Genomics of Early-Diverging Mushroom-Forming Fungi Provides Insights into the Origins of Lignocellulose Decay Capabilities.</title>
        <authorList>
            <person name="Nagy L.G."/>
            <person name="Riley R."/>
            <person name="Tritt A."/>
            <person name="Adam C."/>
            <person name="Daum C."/>
            <person name="Floudas D."/>
            <person name="Sun H."/>
            <person name="Yadav J.S."/>
            <person name="Pangilinan J."/>
            <person name="Larsson K.H."/>
            <person name="Matsuura K."/>
            <person name="Barry K."/>
            <person name="Labutti K."/>
            <person name="Kuo R."/>
            <person name="Ohm R.A."/>
            <person name="Bhattacharya S.S."/>
            <person name="Shirouzu T."/>
            <person name="Yoshinaga Y."/>
            <person name="Martin F.M."/>
            <person name="Grigoriev I.V."/>
            <person name="Hibbett D.S."/>
        </authorList>
    </citation>
    <scope>NUCLEOTIDE SEQUENCE [LARGE SCALE GENOMIC DNA]</scope>
    <source>
        <strain evidence="3 4">HHB14362 ss-1</strain>
    </source>
</reference>
<protein>
    <submittedName>
        <fullName evidence="3">Uncharacterized protein</fullName>
    </submittedName>
</protein>
<evidence type="ECO:0000313" key="3">
    <source>
        <dbReference type="EMBL" id="KZT28877.1"/>
    </source>
</evidence>
<dbReference type="Proteomes" id="UP000076761">
    <property type="component" value="Unassembled WGS sequence"/>
</dbReference>
<evidence type="ECO:0000256" key="1">
    <source>
        <dbReference type="SAM" id="MobiDB-lite"/>
    </source>
</evidence>
<evidence type="ECO:0000256" key="2">
    <source>
        <dbReference type="SAM" id="Phobius"/>
    </source>
</evidence>
<keyword evidence="2" id="KW-0812">Transmembrane</keyword>
<organism evidence="3 4">
    <name type="scientific">Neolentinus lepideus HHB14362 ss-1</name>
    <dbReference type="NCBI Taxonomy" id="1314782"/>
    <lineage>
        <taxon>Eukaryota</taxon>
        <taxon>Fungi</taxon>
        <taxon>Dikarya</taxon>
        <taxon>Basidiomycota</taxon>
        <taxon>Agaricomycotina</taxon>
        <taxon>Agaricomycetes</taxon>
        <taxon>Gloeophyllales</taxon>
        <taxon>Gloeophyllaceae</taxon>
        <taxon>Neolentinus</taxon>
    </lineage>
</organism>
<proteinExistence type="predicted"/>
<dbReference type="InParanoid" id="A0A165UYB8"/>
<keyword evidence="4" id="KW-1185">Reference proteome</keyword>
<gene>
    <name evidence="3" type="ORF">NEOLEDRAFT_786209</name>
</gene>
<dbReference type="EMBL" id="KV425556">
    <property type="protein sequence ID" value="KZT28877.1"/>
    <property type="molecule type" value="Genomic_DNA"/>
</dbReference>
<name>A0A165UYB8_9AGAM</name>
<feature type="region of interest" description="Disordered" evidence="1">
    <location>
        <begin position="27"/>
        <end position="60"/>
    </location>
</feature>
<accession>A0A165UYB8</accession>
<evidence type="ECO:0000313" key="4">
    <source>
        <dbReference type="Proteomes" id="UP000076761"/>
    </source>
</evidence>